<keyword evidence="3" id="KW-1185">Reference proteome</keyword>
<dbReference type="RefSeq" id="WP_125554580.1">
    <property type="nucleotide sequence ID" value="NZ_JAUSUM010000002.1"/>
</dbReference>
<accession>A0A428N7J8</accession>
<dbReference type="GO" id="GO:0045893">
    <property type="term" value="P:positive regulation of DNA-templated transcription"/>
    <property type="evidence" value="ECO:0007669"/>
    <property type="project" value="TreeGrafter"/>
</dbReference>
<protein>
    <recommendedName>
        <fullName evidence="1">Glycerol uptake operon antiterminator regulatory protein</fullName>
    </recommendedName>
</protein>
<dbReference type="EMBL" id="RBVX01000003">
    <property type="protein sequence ID" value="RSL34345.1"/>
    <property type="molecule type" value="Genomic_DNA"/>
</dbReference>
<dbReference type="OrthoDB" id="9799580at2"/>
<dbReference type="Proteomes" id="UP000275076">
    <property type="component" value="Unassembled WGS sequence"/>
</dbReference>
<keyword evidence="1" id="KW-0694">RNA-binding</keyword>
<dbReference type="SUPFAM" id="SSF110391">
    <property type="entry name" value="GlpP-like"/>
    <property type="match status" value="1"/>
</dbReference>
<dbReference type="Gene3D" id="3.20.20.70">
    <property type="entry name" value="Aldolase class I"/>
    <property type="match status" value="1"/>
</dbReference>
<comment type="caution">
    <text evidence="2">The sequence shown here is derived from an EMBL/GenBank/DDBJ whole genome shotgun (WGS) entry which is preliminary data.</text>
</comment>
<dbReference type="GO" id="GO:0003723">
    <property type="term" value="F:RNA binding"/>
    <property type="evidence" value="ECO:0007669"/>
    <property type="project" value="UniProtKB-KW"/>
</dbReference>
<organism evidence="2 3">
    <name type="scientific">Salibacterium salarium</name>
    <dbReference type="NCBI Taxonomy" id="284579"/>
    <lineage>
        <taxon>Bacteria</taxon>
        <taxon>Bacillati</taxon>
        <taxon>Bacillota</taxon>
        <taxon>Bacilli</taxon>
        <taxon>Bacillales</taxon>
        <taxon>Bacillaceae</taxon>
    </lineage>
</organism>
<reference evidence="2 3" key="1">
    <citation type="submission" date="2018-10" db="EMBL/GenBank/DDBJ databases">
        <title>Draft genome sequence of Bacillus salarius IM0101, isolated from a hypersaline soil in Inner Mongolia, China.</title>
        <authorList>
            <person name="Yamprayoonswat W."/>
            <person name="Boonvisut S."/>
            <person name="Jumpathong W."/>
            <person name="Sittihan S."/>
            <person name="Ruangsuj P."/>
            <person name="Wanthongcharoen S."/>
            <person name="Thongpramul N."/>
            <person name="Pimmason S."/>
            <person name="Yu B."/>
            <person name="Yasawong M."/>
        </authorList>
    </citation>
    <scope>NUCLEOTIDE SEQUENCE [LARGE SCALE GENOMIC DNA]</scope>
    <source>
        <strain evidence="2 3">IM0101</strain>
    </source>
</reference>
<comment type="function">
    <text evidence="1">Regulates expression of the glpD operon. In the presence of glycerol 3-phosphate (G3P) causes antitermination of transcription of glpD at the inverted repeat of the leader region to enhance its transcription. Binds and stabilizes glpD leader mRNA.</text>
</comment>
<keyword evidence="1" id="KW-0805">Transcription regulation</keyword>
<evidence type="ECO:0000313" key="3">
    <source>
        <dbReference type="Proteomes" id="UP000275076"/>
    </source>
</evidence>
<evidence type="ECO:0000313" key="2">
    <source>
        <dbReference type="EMBL" id="RSL34345.1"/>
    </source>
</evidence>
<keyword evidence="1" id="KW-0319">Glycerol metabolism</keyword>
<gene>
    <name evidence="2" type="ORF">D7Z54_04070</name>
</gene>
<keyword evidence="1" id="KW-0804">Transcription</keyword>
<proteinExistence type="predicted"/>
<sequence length="181" mass="20465">MSMFNDETIIPAARTEKEYEKMLDNNHTYNVLLNSHLTQLKSMNQLAKQKNKKLILHADLIQGLGHDQSAAQFLCQQIRPYGLISTRKQVLLTAKKHGLLAVQRLFLIDSSALETSFKIIEEVKPDLIEVLPGRMPEIISEISEKTNIPLIAGGFIRNFHEAEEAMNAGAVAITTTRRELW</sequence>
<dbReference type="PANTHER" id="PTHR35787">
    <property type="entry name" value="GLYCEROL UPTAKE OPERON ANTITERMINATOR REGULATORY PROTEIN"/>
    <property type="match status" value="1"/>
</dbReference>
<dbReference type="PIRSF" id="PIRSF016897">
    <property type="entry name" value="GlpP"/>
    <property type="match status" value="1"/>
</dbReference>
<dbReference type="InterPro" id="IPR013785">
    <property type="entry name" value="Aldolase_TIM"/>
</dbReference>
<dbReference type="Pfam" id="PF04309">
    <property type="entry name" value="G3P_antiterm"/>
    <property type="match status" value="1"/>
</dbReference>
<evidence type="ECO:0000256" key="1">
    <source>
        <dbReference type="PIRNR" id="PIRNR016897"/>
    </source>
</evidence>
<dbReference type="PANTHER" id="PTHR35787:SF1">
    <property type="entry name" value="GLYCEROL UPTAKE OPERON ANTITERMINATOR REGULATORY PROTEIN"/>
    <property type="match status" value="1"/>
</dbReference>
<dbReference type="GO" id="GO:0006071">
    <property type="term" value="P:glycerol metabolic process"/>
    <property type="evidence" value="ECO:0007669"/>
    <property type="project" value="UniProtKB-UniRule"/>
</dbReference>
<dbReference type="InterPro" id="IPR006699">
    <property type="entry name" value="GlpP"/>
</dbReference>
<name>A0A428N7J8_9BACI</name>
<dbReference type="GO" id="GO:0001072">
    <property type="term" value="F:transcription antitermination factor activity, RNA binding"/>
    <property type="evidence" value="ECO:0007669"/>
    <property type="project" value="TreeGrafter"/>
</dbReference>
<dbReference type="AlphaFoldDB" id="A0A428N7J8"/>